<dbReference type="Proteomes" id="UP000202764">
    <property type="component" value="Segment"/>
</dbReference>
<dbReference type="KEGG" id="vg:26639406"/>
<keyword evidence="2" id="KW-1185">Reference proteome</keyword>
<protein>
    <submittedName>
        <fullName evidence="1">Uncharacterized protein</fullName>
    </submittedName>
</protein>
<dbReference type="RefSeq" id="YP_009213188.1">
    <property type="nucleotide sequence ID" value="NC_028952.1"/>
</dbReference>
<dbReference type="EMBL" id="KT221034">
    <property type="protein sequence ID" value="ALF00192.1"/>
    <property type="molecule type" value="Genomic_DNA"/>
</dbReference>
<gene>
    <name evidence="1" type="ORF">SF3_610</name>
</gene>
<accession>A0A0M4R1W0</accession>
<proteinExistence type="predicted"/>
<evidence type="ECO:0000313" key="1">
    <source>
        <dbReference type="EMBL" id="ALF00192.1"/>
    </source>
</evidence>
<sequence>MTTTTDQSGERVERVARVALDQIRMWRHEQPHTGAPRLAELDAILDRAAVGRIEAHLGVDLREPTSLPEAVAAHHALIEQRHRIITDAHHAWDLAEANAIRAIDRFLPAAGRDGGAA</sequence>
<organism evidence="1 2">
    <name type="scientific">Streptomyces phage SF3</name>
    <dbReference type="NCBI Taxonomy" id="1690818"/>
    <lineage>
        <taxon>Viruses</taxon>
        <taxon>Duplodnaviria</taxon>
        <taxon>Heunggongvirae</taxon>
        <taxon>Uroviricota</taxon>
        <taxon>Caudoviricetes</taxon>
        <taxon>Siftrevirus</taxon>
        <taxon>Siftrevirus SF3</taxon>
    </lineage>
</organism>
<evidence type="ECO:0000313" key="2">
    <source>
        <dbReference type="Proteomes" id="UP000202764"/>
    </source>
</evidence>
<dbReference type="GeneID" id="26639406"/>
<reference evidence="1 2" key="1">
    <citation type="submission" date="2015-06" db="EMBL/GenBank/DDBJ databases">
        <title>Complete genomic sequence analysis of two virulent actinophages of Streptomyces flavovirens.</title>
        <authorList>
            <person name="Sharaf A."/>
            <person name="Marie E."/>
            <person name="ElBaz R."/>
            <person name="Elmaghraby I."/>
            <person name="Mercati F."/>
        </authorList>
    </citation>
    <scope>NUCLEOTIDE SEQUENCE [LARGE SCALE GENOMIC DNA]</scope>
</reference>
<name>A0A0M4R1W0_9CAUD</name>